<organism evidence="1 2">
    <name type="scientific">Actinomycetospora cinnamomea</name>
    <dbReference type="NCBI Taxonomy" id="663609"/>
    <lineage>
        <taxon>Bacteria</taxon>
        <taxon>Bacillati</taxon>
        <taxon>Actinomycetota</taxon>
        <taxon>Actinomycetes</taxon>
        <taxon>Pseudonocardiales</taxon>
        <taxon>Pseudonocardiaceae</taxon>
        <taxon>Actinomycetospora</taxon>
    </lineage>
</organism>
<gene>
    <name evidence="1" type="ORF">C8D89_10990</name>
</gene>
<dbReference type="AlphaFoldDB" id="A0A2U1F7N8"/>
<protein>
    <submittedName>
        <fullName evidence="1">Uncharacterized protein</fullName>
    </submittedName>
</protein>
<dbReference type="Pfam" id="PF20129">
    <property type="entry name" value="DUF6519"/>
    <property type="match status" value="1"/>
</dbReference>
<proteinExistence type="predicted"/>
<reference evidence="1 2" key="1">
    <citation type="submission" date="2018-04" db="EMBL/GenBank/DDBJ databases">
        <title>Genomic Encyclopedia of Type Strains, Phase IV (KMG-IV): sequencing the most valuable type-strain genomes for metagenomic binning, comparative biology and taxonomic classification.</title>
        <authorList>
            <person name="Goeker M."/>
        </authorList>
    </citation>
    <scope>NUCLEOTIDE SEQUENCE [LARGE SCALE GENOMIC DNA]</scope>
    <source>
        <strain evidence="1 2">DSM 45771</strain>
    </source>
</reference>
<dbReference type="InterPro" id="IPR045392">
    <property type="entry name" value="DUF6519"/>
</dbReference>
<dbReference type="RefSeq" id="WP_116709447.1">
    <property type="nucleotide sequence ID" value="NZ_QEKW01000009.1"/>
</dbReference>
<evidence type="ECO:0000313" key="1">
    <source>
        <dbReference type="EMBL" id="PVZ08207.1"/>
    </source>
</evidence>
<dbReference type="OrthoDB" id="134981at2"/>
<keyword evidence="2" id="KW-1185">Reference proteome</keyword>
<sequence>MYGDFSRLTFAAERGFSALWLQQGRVSVDADVNEQTAIMQHLVRTLAADLIGPYGGPGDAPGFGIAMTLDVGGDLDDLTIGAGHYYVDGVLCDNPNEKRFLDQPHRAPGDLPDAVPLLVYLRVFEQWVSSLDVPDIREIALGGPDTAGRTRVVWQVLVTDRTPGTDDPLGDVSADDVRAAWADWAAALRPTGRLRAVARRPEPEPEPCRVRPESSYRGVENQLYRVEIHTGGTAKEATFKMSRENGSACYAIESRDGLEVTLRELGPDRRLGLDVGDWVEIVDDRLVHAGRPEALRRVAAVDRLDHRVTLAPPPQNVAETATGADRDAHPFLRRWDQRPRDEDLGDDGAVRVRDGWLALEDGIEVEFDPDATYRRGDYWLIPARVDDGDIEWPRDDGDPAFRRPFGVADHLAPLALITRDGQGDLTRTDLRSRFAPLAQP</sequence>
<accession>A0A2U1F7N8</accession>
<evidence type="ECO:0000313" key="2">
    <source>
        <dbReference type="Proteomes" id="UP000245639"/>
    </source>
</evidence>
<dbReference type="Proteomes" id="UP000245639">
    <property type="component" value="Unassembled WGS sequence"/>
</dbReference>
<comment type="caution">
    <text evidence="1">The sequence shown here is derived from an EMBL/GenBank/DDBJ whole genome shotgun (WGS) entry which is preliminary data.</text>
</comment>
<dbReference type="EMBL" id="QEKW01000009">
    <property type="protein sequence ID" value="PVZ08207.1"/>
    <property type="molecule type" value="Genomic_DNA"/>
</dbReference>
<name>A0A2U1F7N8_9PSEU</name>